<protein>
    <submittedName>
        <fullName evidence="2">Uncharacterized protein</fullName>
    </submittedName>
</protein>
<evidence type="ECO:0000313" key="2">
    <source>
        <dbReference type="EMBL" id="KAK4118000.1"/>
    </source>
</evidence>
<evidence type="ECO:0000313" key="3">
    <source>
        <dbReference type="Proteomes" id="UP001302602"/>
    </source>
</evidence>
<reference evidence="2" key="2">
    <citation type="submission" date="2023-05" db="EMBL/GenBank/DDBJ databases">
        <authorList>
            <consortium name="Lawrence Berkeley National Laboratory"/>
            <person name="Steindorff A."/>
            <person name="Hensen N."/>
            <person name="Bonometti L."/>
            <person name="Westerberg I."/>
            <person name="Brannstrom I.O."/>
            <person name="Guillou S."/>
            <person name="Cros-Aarteil S."/>
            <person name="Calhoun S."/>
            <person name="Haridas S."/>
            <person name="Kuo A."/>
            <person name="Mondo S."/>
            <person name="Pangilinan J."/>
            <person name="Riley R."/>
            <person name="Labutti K."/>
            <person name="Andreopoulos B."/>
            <person name="Lipzen A."/>
            <person name="Chen C."/>
            <person name="Yanf M."/>
            <person name="Daum C."/>
            <person name="Ng V."/>
            <person name="Clum A."/>
            <person name="Ohm R."/>
            <person name="Martin F."/>
            <person name="Silar P."/>
            <person name="Natvig D."/>
            <person name="Lalanne C."/>
            <person name="Gautier V."/>
            <person name="Ament-Velasquez S.L."/>
            <person name="Kruys A."/>
            <person name="Hutchinson M.I."/>
            <person name="Powell A.J."/>
            <person name="Barry K."/>
            <person name="Miller A.N."/>
            <person name="Grigoriev I.V."/>
            <person name="Debuchy R."/>
            <person name="Gladieux P."/>
            <person name="Thoren M.H."/>
            <person name="Johannesson H."/>
        </authorList>
    </citation>
    <scope>NUCLEOTIDE SEQUENCE</scope>
    <source>
        <strain evidence="2">CBS 731.68</strain>
    </source>
</reference>
<evidence type="ECO:0000256" key="1">
    <source>
        <dbReference type="SAM" id="MobiDB-lite"/>
    </source>
</evidence>
<dbReference type="RefSeq" id="XP_062641773.1">
    <property type="nucleotide sequence ID" value="XM_062787504.1"/>
</dbReference>
<comment type="caution">
    <text evidence="2">The sequence shown here is derived from an EMBL/GenBank/DDBJ whole genome shotgun (WGS) entry which is preliminary data.</text>
</comment>
<dbReference type="EMBL" id="MU853295">
    <property type="protein sequence ID" value="KAK4118000.1"/>
    <property type="molecule type" value="Genomic_DNA"/>
</dbReference>
<feature type="region of interest" description="Disordered" evidence="1">
    <location>
        <begin position="1"/>
        <end position="44"/>
    </location>
</feature>
<accession>A0AAN6TPX9</accession>
<dbReference type="AlphaFoldDB" id="A0AAN6TPX9"/>
<feature type="compositionally biased region" description="Basic and acidic residues" evidence="1">
    <location>
        <begin position="9"/>
        <end position="18"/>
    </location>
</feature>
<reference evidence="2" key="1">
    <citation type="journal article" date="2023" name="Mol. Phylogenet. Evol.">
        <title>Genome-scale phylogeny and comparative genomics of the fungal order Sordariales.</title>
        <authorList>
            <person name="Hensen N."/>
            <person name="Bonometti L."/>
            <person name="Westerberg I."/>
            <person name="Brannstrom I.O."/>
            <person name="Guillou S."/>
            <person name="Cros-Aarteil S."/>
            <person name="Calhoun S."/>
            <person name="Haridas S."/>
            <person name="Kuo A."/>
            <person name="Mondo S."/>
            <person name="Pangilinan J."/>
            <person name="Riley R."/>
            <person name="LaButti K."/>
            <person name="Andreopoulos B."/>
            <person name="Lipzen A."/>
            <person name="Chen C."/>
            <person name="Yan M."/>
            <person name="Daum C."/>
            <person name="Ng V."/>
            <person name="Clum A."/>
            <person name="Steindorff A."/>
            <person name="Ohm R.A."/>
            <person name="Martin F."/>
            <person name="Silar P."/>
            <person name="Natvig D.O."/>
            <person name="Lalanne C."/>
            <person name="Gautier V."/>
            <person name="Ament-Velasquez S.L."/>
            <person name="Kruys A."/>
            <person name="Hutchinson M.I."/>
            <person name="Powell A.J."/>
            <person name="Barry K."/>
            <person name="Miller A.N."/>
            <person name="Grigoriev I.V."/>
            <person name="Debuchy R."/>
            <person name="Gladieux P."/>
            <person name="Hiltunen Thoren M."/>
            <person name="Johannesson H."/>
        </authorList>
    </citation>
    <scope>NUCLEOTIDE SEQUENCE</scope>
    <source>
        <strain evidence="2">CBS 731.68</strain>
    </source>
</reference>
<gene>
    <name evidence="2" type="ORF">N657DRAFT_465113</name>
</gene>
<dbReference type="Proteomes" id="UP001302602">
    <property type="component" value="Unassembled WGS sequence"/>
</dbReference>
<dbReference type="GeneID" id="87824274"/>
<name>A0AAN6TPX9_9PEZI</name>
<organism evidence="2 3">
    <name type="scientific">Parathielavia appendiculata</name>
    <dbReference type="NCBI Taxonomy" id="2587402"/>
    <lineage>
        <taxon>Eukaryota</taxon>
        <taxon>Fungi</taxon>
        <taxon>Dikarya</taxon>
        <taxon>Ascomycota</taxon>
        <taxon>Pezizomycotina</taxon>
        <taxon>Sordariomycetes</taxon>
        <taxon>Sordariomycetidae</taxon>
        <taxon>Sordariales</taxon>
        <taxon>Chaetomiaceae</taxon>
        <taxon>Parathielavia</taxon>
    </lineage>
</organism>
<keyword evidence="3" id="KW-1185">Reference proteome</keyword>
<proteinExistence type="predicted"/>
<sequence>MLLRNRSANLERGERTRVSDSVCAISSEDHPPGTTPAGLLDGPTEQDLLASARPSGKKKEKRLSQDNAPSVAGLLFEPVDLLTPFEKKHLPPACVRREEKKTLRLSGNRWFLWSPPPVGLQANLPVLAGLRPWPLTNRLRPARLLPTPLLRIGITLVPPSNVGLGDWGTGGTYTNYRVECSLLVASLTQGPLPGQPTTSVGSCRLVN</sequence>